<gene>
    <name evidence="1" type="ORF">ESV24_14525</name>
</gene>
<dbReference type="AlphaFoldDB" id="A0A5C6YKA4"/>
<sequence>MKHEQKEKMENEMTTLLKSKHSDIRTHVDTLDKKGTINISFFWDRISNEQWNGMKSFRCHINDYPNIIETEILPYFG</sequence>
<evidence type="ECO:0000313" key="2">
    <source>
        <dbReference type="Proteomes" id="UP000321945"/>
    </source>
</evidence>
<reference evidence="1 2" key="1">
    <citation type="submission" date="2019-08" db="EMBL/GenBank/DDBJ databases">
        <title>Genome of Aequorivita lipolytica Y10-2 (type strain).</title>
        <authorList>
            <person name="Bowman J.P."/>
        </authorList>
    </citation>
    <scope>NUCLEOTIDE SEQUENCE [LARGE SCALE GENOMIC DNA]</scope>
    <source>
        <strain evidence="1 2">Y10-2</strain>
    </source>
</reference>
<keyword evidence="2" id="KW-1185">Reference proteome</keyword>
<name>A0A5C6YKA4_9FLAO</name>
<protein>
    <submittedName>
        <fullName evidence="1">Uncharacterized protein</fullName>
    </submittedName>
</protein>
<accession>A0A5C6YKA4</accession>
<comment type="caution">
    <text evidence="1">The sequence shown here is derived from an EMBL/GenBank/DDBJ whole genome shotgun (WGS) entry which is preliminary data.</text>
</comment>
<dbReference type="EMBL" id="VORU01000020">
    <property type="protein sequence ID" value="TXD67906.1"/>
    <property type="molecule type" value="Genomic_DNA"/>
</dbReference>
<dbReference type="OrthoDB" id="1452547at2"/>
<dbReference type="Proteomes" id="UP000321945">
    <property type="component" value="Unassembled WGS sequence"/>
</dbReference>
<dbReference type="RefSeq" id="WP_111817077.1">
    <property type="nucleotide sequence ID" value="NZ_CBCRZQ010000017.1"/>
</dbReference>
<evidence type="ECO:0000313" key="1">
    <source>
        <dbReference type="EMBL" id="TXD67906.1"/>
    </source>
</evidence>
<organism evidence="1 2">
    <name type="scientific">Aequorivita lipolytica</name>
    <dbReference type="NCBI Taxonomy" id="153267"/>
    <lineage>
        <taxon>Bacteria</taxon>
        <taxon>Pseudomonadati</taxon>
        <taxon>Bacteroidota</taxon>
        <taxon>Flavobacteriia</taxon>
        <taxon>Flavobacteriales</taxon>
        <taxon>Flavobacteriaceae</taxon>
        <taxon>Aequorivita</taxon>
    </lineage>
</organism>
<proteinExistence type="predicted"/>